<dbReference type="PANTHER" id="PTHR35342:SF5">
    <property type="entry name" value="TRICARBOXYLIC TRANSPORT PROTEIN"/>
    <property type="match status" value="1"/>
</dbReference>
<evidence type="ECO:0000313" key="4">
    <source>
        <dbReference type="Proteomes" id="UP001597041"/>
    </source>
</evidence>
<keyword evidence="1" id="KW-0472">Membrane</keyword>
<dbReference type="Proteomes" id="UP001597041">
    <property type="component" value="Unassembled WGS sequence"/>
</dbReference>
<keyword evidence="1" id="KW-1133">Transmembrane helix</keyword>
<name>A0ABW3NH52_9BACI</name>
<feature type="transmembrane region" description="Helical" evidence="1">
    <location>
        <begin position="314"/>
        <end position="338"/>
    </location>
</feature>
<dbReference type="PANTHER" id="PTHR35342">
    <property type="entry name" value="TRICARBOXYLIC TRANSPORT PROTEIN"/>
    <property type="match status" value="1"/>
</dbReference>
<dbReference type="RefSeq" id="WP_379592918.1">
    <property type="nucleotide sequence ID" value="NZ_JBHTKK010000017.1"/>
</dbReference>
<feature type="transmembrane region" description="Helical" evidence="1">
    <location>
        <begin position="385"/>
        <end position="403"/>
    </location>
</feature>
<accession>A0ABW3NH52</accession>
<keyword evidence="4" id="KW-1185">Reference proteome</keyword>
<feature type="transmembrane region" description="Helical" evidence="1">
    <location>
        <begin position="409"/>
        <end position="439"/>
    </location>
</feature>
<evidence type="ECO:0000259" key="2">
    <source>
        <dbReference type="Pfam" id="PF01970"/>
    </source>
</evidence>
<dbReference type="EMBL" id="JBHTKK010000017">
    <property type="protein sequence ID" value="MFD1067032.1"/>
    <property type="molecule type" value="Genomic_DNA"/>
</dbReference>
<feature type="transmembrane region" description="Helical" evidence="1">
    <location>
        <begin position="162"/>
        <end position="181"/>
    </location>
</feature>
<evidence type="ECO:0000313" key="3">
    <source>
        <dbReference type="EMBL" id="MFD1067032.1"/>
    </source>
</evidence>
<feature type="domain" description="DUF112" evidence="2">
    <location>
        <begin position="19"/>
        <end position="434"/>
    </location>
</feature>
<comment type="caution">
    <text evidence="3">The sequence shown here is derived from an EMBL/GenBank/DDBJ whole genome shotgun (WGS) entry which is preliminary data.</text>
</comment>
<feature type="transmembrane region" description="Helical" evidence="1">
    <location>
        <begin position="350"/>
        <end position="373"/>
    </location>
</feature>
<organism evidence="3 4">
    <name type="scientific">Oceanobacillus locisalsi</name>
    <dbReference type="NCBI Taxonomy" id="546107"/>
    <lineage>
        <taxon>Bacteria</taxon>
        <taxon>Bacillati</taxon>
        <taxon>Bacillota</taxon>
        <taxon>Bacilli</taxon>
        <taxon>Bacillales</taxon>
        <taxon>Bacillaceae</taxon>
        <taxon>Oceanobacillus</taxon>
    </lineage>
</organism>
<gene>
    <name evidence="3" type="ORF">ACFQ19_13460</name>
</gene>
<protein>
    <submittedName>
        <fullName evidence="3">Tripartite tricarboxylate transporter permease</fullName>
    </submittedName>
</protein>
<evidence type="ECO:0000256" key="1">
    <source>
        <dbReference type="SAM" id="Phobius"/>
    </source>
</evidence>
<feature type="transmembrane region" description="Helical" evidence="1">
    <location>
        <begin position="102"/>
        <end position="129"/>
    </location>
</feature>
<dbReference type="Pfam" id="PF01970">
    <property type="entry name" value="TctA"/>
    <property type="match status" value="1"/>
</dbReference>
<feature type="transmembrane region" description="Helical" evidence="1">
    <location>
        <begin position="460"/>
        <end position="483"/>
    </location>
</feature>
<feature type="transmembrane region" description="Helical" evidence="1">
    <location>
        <begin position="58"/>
        <end position="81"/>
    </location>
</feature>
<dbReference type="InterPro" id="IPR002823">
    <property type="entry name" value="DUF112_TM"/>
</dbReference>
<feature type="transmembrane region" description="Helical" evidence="1">
    <location>
        <begin position="20"/>
        <end position="46"/>
    </location>
</feature>
<keyword evidence="1" id="KW-0812">Transmembrane</keyword>
<feature type="transmembrane region" description="Helical" evidence="1">
    <location>
        <begin position="201"/>
        <end position="220"/>
    </location>
</feature>
<feature type="transmembrane region" description="Helical" evidence="1">
    <location>
        <begin position="135"/>
        <end position="155"/>
    </location>
</feature>
<sequence length="493" mass="51703">MELFMQSFSNFIDIGTVSILFLGCVIGISIGSLPGLTATMGVALILPITFGMDPLPGILLLIGVYFGSIYGGCLAAILLNTPGTPSSAATAIAGYKLTQRGLAYKALTVSTLSSGIGGIISVIILLIIAPQLARFALNFSAQEIFALTVFGLAIITSVAGKSLVKGLIVAAVGLIISTVGVDPINGYPRFTFGNYNLTGGINFIPVMIGVFAAAQAFHSLEGSLKNQSVKKVEVVKLKWKEFKTVIQTILQSAGIGTGIGMIPGAGGDIACFVAYNVASMTAKDKKEFEEGNINGVAAPESANNATTGGAMIPLLTLGIPGDAVTAVLLGALMVQGLQPGPQLYQQNGELVYSLFIGMFLANILIIVLGLLGIRLFVKVLEIPKVILAPIILTLCAVGSYALNNSIFDVYVMLIAGIIGYLMIRYEFSASPLVLALILGPMMESNLRRTLSLSNGDFMTVFTRPISATLLILTVLTLFAPLILKKINRGKKNS</sequence>
<proteinExistence type="predicted"/>
<reference evidence="4" key="1">
    <citation type="journal article" date="2019" name="Int. J. Syst. Evol. Microbiol.">
        <title>The Global Catalogue of Microorganisms (GCM) 10K type strain sequencing project: providing services to taxonomists for standard genome sequencing and annotation.</title>
        <authorList>
            <consortium name="The Broad Institute Genomics Platform"/>
            <consortium name="The Broad Institute Genome Sequencing Center for Infectious Disease"/>
            <person name="Wu L."/>
            <person name="Ma J."/>
        </authorList>
    </citation>
    <scope>NUCLEOTIDE SEQUENCE [LARGE SCALE GENOMIC DNA]</scope>
    <source>
        <strain evidence="4">CCUG 56608</strain>
    </source>
</reference>